<protein>
    <submittedName>
        <fullName evidence="2">Uncharacterized protein</fullName>
    </submittedName>
</protein>
<feature type="region of interest" description="Disordered" evidence="1">
    <location>
        <begin position="370"/>
        <end position="518"/>
    </location>
</feature>
<evidence type="ECO:0000313" key="2">
    <source>
        <dbReference type="EMBL" id="KAF7266577.1"/>
    </source>
</evidence>
<keyword evidence="3" id="KW-1185">Reference proteome</keyword>
<organism evidence="2 3">
    <name type="scientific">Rhynchophorus ferrugineus</name>
    <name type="common">Red palm weevil</name>
    <name type="synonym">Curculio ferrugineus</name>
    <dbReference type="NCBI Taxonomy" id="354439"/>
    <lineage>
        <taxon>Eukaryota</taxon>
        <taxon>Metazoa</taxon>
        <taxon>Ecdysozoa</taxon>
        <taxon>Arthropoda</taxon>
        <taxon>Hexapoda</taxon>
        <taxon>Insecta</taxon>
        <taxon>Pterygota</taxon>
        <taxon>Neoptera</taxon>
        <taxon>Endopterygota</taxon>
        <taxon>Coleoptera</taxon>
        <taxon>Polyphaga</taxon>
        <taxon>Cucujiformia</taxon>
        <taxon>Curculionidae</taxon>
        <taxon>Dryophthorinae</taxon>
        <taxon>Rhynchophorus</taxon>
    </lineage>
</organism>
<dbReference type="OrthoDB" id="6780119at2759"/>
<feature type="compositionally biased region" description="Basic residues" evidence="1">
    <location>
        <begin position="893"/>
        <end position="903"/>
    </location>
</feature>
<evidence type="ECO:0000256" key="1">
    <source>
        <dbReference type="SAM" id="MobiDB-lite"/>
    </source>
</evidence>
<gene>
    <name evidence="2" type="ORF">GWI33_020085</name>
</gene>
<evidence type="ECO:0000313" key="3">
    <source>
        <dbReference type="Proteomes" id="UP000625711"/>
    </source>
</evidence>
<feature type="region of interest" description="Disordered" evidence="1">
    <location>
        <begin position="640"/>
        <end position="758"/>
    </location>
</feature>
<feature type="region of interest" description="Disordered" evidence="1">
    <location>
        <begin position="89"/>
        <end position="166"/>
    </location>
</feature>
<feature type="region of interest" description="Disordered" evidence="1">
    <location>
        <begin position="568"/>
        <end position="623"/>
    </location>
</feature>
<feature type="compositionally biased region" description="Basic residues" evidence="1">
    <location>
        <begin position="370"/>
        <end position="387"/>
    </location>
</feature>
<reference evidence="2" key="1">
    <citation type="submission" date="2020-08" db="EMBL/GenBank/DDBJ databases">
        <title>Genome sequencing and assembly of the red palm weevil Rhynchophorus ferrugineus.</title>
        <authorList>
            <person name="Dias G.B."/>
            <person name="Bergman C.M."/>
            <person name="Manee M."/>
        </authorList>
    </citation>
    <scope>NUCLEOTIDE SEQUENCE</scope>
    <source>
        <strain evidence="2">AA-2017</strain>
        <tissue evidence="2">Whole larva</tissue>
    </source>
</reference>
<name>A0A834I409_RHYFE</name>
<comment type="caution">
    <text evidence="2">The sequence shown here is derived from an EMBL/GenBank/DDBJ whole genome shotgun (WGS) entry which is preliminary data.</text>
</comment>
<accession>A0A834I409</accession>
<feature type="compositionally biased region" description="Polar residues" evidence="1">
    <location>
        <begin position="151"/>
        <end position="160"/>
    </location>
</feature>
<feature type="compositionally biased region" description="Acidic residues" evidence="1">
    <location>
        <begin position="586"/>
        <end position="598"/>
    </location>
</feature>
<feature type="compositionally biased region" description="Basic and acidic residues" evidence="1">
    <location>
        <begin position="696"/>
        <end position="752"/>
    </location>
</feature>
<feature type="region of interest" description="Disordered" evidence="1">
    <location>
        <begin position="222"/>
        <end position="268"/>
    </location>
</feature>
<dbReference type="AlphaFoldDB" id="A0A834I409"/>
<feature type="region of interest" description="Disordered" evidence="1">
    <location>
        <begin position="890"/>
        <end position="910"/>
    </location>
</feature>
<dbReference type="EMBL" id="JAACXV010014526">
    <property type="protein sequence ID" value="KAF7266577.1"/>
    <property type="molecule type" value="Genomic_DNA"/>
</dbReference>
<feature type="compositionally biased region" description="Basic and acidic residues" evidence="1">
    <location>
        <begin position="477"/>
        <end position="518"/>
    </location>
</feature>
<feature type="compositionally biased region" description="Basic and acidic residues" evidence="1">
    <location>
        <begin position="118"/>
        <end position="139"/>
    </location>
</feature>
<feature type="compositionally biased region" description="Basic and acidic residues" evidence="1">
    <location>
        <begin position="222"/>
        <end position="243"/>
    </location>
</feature>
<proteinExistence type="predicted"/>
<dbReference type="Proteomes" id="UP000625711">
    <property type="component" value="Unassembled WGS sequence"/>
</dbReference>
<sequence>MDIEKETHLTDEEEDLEALRLAALQSLKKKNVETNKTIIFQNDSEQFLRQGRLHKGFNGKKGRNFGGRGSRNGQFYGCRHRSTNLISITPITNDNEKPKCENTDSMFTRPQDRYSNTQDEKRDKTDEILSKFDRYNDSDKSEEESEDDSPKINSDNTSSPKLLRSDSLEALMQELDDEIQGKVKTKEKDETNLRTKLKVKKGKDLTKVEIEVSGSTDKISQEKVEMQEKEVKTADSVKTEYRGDPGLTLSILGGQPGGSEPQPKKRRHGFHPRKDFHNYRHNNQLSSPPPFTNVLPNIVSIQFPPGVPPMFSPGYGPPNIMVPPPSMPFFDRPLSPLSINAETLQTQTMAPLSPRSAAFVLENRAIIEKRKRSPRRSYSRSPSPRRRSSSDQRRSLSPWKRSPKRRSNSPMRSSSPRRRSASPRTRQFSPKSRTFSPKAKPVCGPHSPKARLPSPKIRNFSPKQRMFSPKRRSNSPKRADKKESDSSPKSKPSIRERLGYKSTLKSESRDIPDKSEAVQKIEEKLLDPVLEARKRKFETKEIQLKEGVIRLKPKDEVRTEKIDEIKDTKQDNKQDLALPMLTEKVENDESINEDDEIELESKIDLFSDEESGSENEGRFKVKEEVSDKASVLPFTTLVNGTKEKNDVIHSTSLKRKRTRDRPLSRSRTMYQRRLKHDESIRDLKKSRSTRSLSSTKLDRHETPKRFDRKIEIKLKNPSKYDKEDKPKNDNKQGERTRKNETENKKIDDKKPDEDDDFETEIIVENEDEIENTNDEDLRAQLSKKRAEKLNKNSSSDGVPSRLLQNALQNALPIKKTSSKSKPKELSNSELANIKTLFTADFIASRFHLTVKSKRHVKVCKHEISYGFKRFSTTDGKLPIHLRLGTCSSEVLNKPKRKSRKRKNVEREGQV</sequence>
<feature type="compositionally biased region" description="Polar residues" evidence="1">
    <location>
        <begin position="103"/>
        <end position="117"/>
    </location>
</feature>
<feature type="compositionally biased region" description="Basic and acidic residues" evidence="1">
    <location>
        <begin position="675"/>
        <end position="685"/>
    </location>
</feature>